<dbReference type="InterPro" id="IPR003400">
    <property type="entry name" value="ExbD"/>
</dbReference>
<evidence type="ECO:0000256" key="2">
    <source>
        <dbReference type="ARBA" id="ARBA00005811"/>
    </source>
</evidence>
<keyword evidence="7" id="KW-0813">Transport</keyword>
<evidence type="ECO:0000256" key="4">
    <source>
        <dbReference type="ARBA" id="ARBA00022692"/>
    </source>
</evidence>
<evidence type="ECO:0000256" key="1">
    <source>
        <dbReference type="ARBA" id="ARBA00004162"/>
    </source>
</evidence>
<dbReference type="PATRIC" id="fig|1549748.8.peg.383"/>
<comment type="similarity">
    <text evidence="2 7">Belongs to the ExbD/TolR family.</text>
</comment>
<evidence type="ECO:0000313" key="9">
    <source>
        <dbReference type="EMBL" id="KKJ76684.1"/>
    </source>
</evidence>
<evidence type="ECO:0000256" key="7">
    <source>
        <dbReference type="RuleBase" id="RU003879"/>
    </source>
</evidence>
<keyword evidence="4 7" id="KW-0812">Transmembrane</keyword>
<accession>A0A0M2R8D4</accession>
<dbReference type="GO" id="GO:0005886">
    <property type="term" value="C:plasma membrane"/>
    <property type="evidence" value="ECO:0007669"/>
    <property type="project" value="UniProtKB-SubCell"/>
</dbReference>
<feature type="transmembrane region" description="Helical" evidence="8">
    <location>
        <begin position="12"/>
        <end position="33"/>
    </location>
</feature>
<keyword evidence="3" id="KW-1003">Cell membrane</keyword>
<dbReference type="Pfam" id="PF02472">
    <property type="entry name" value="ExbD"/>
    <property type="match status" value="1"/>
</dbReference>
<keyword evidence="10" id="KW-1185">Reference proteome</keyword>
<dbReference type="GO" id="GO:0022857">
    <property type="term" value="F:transmembrane transporter activity"/>
    <property type="evidence" value="ECO:0007669"/>
    <property type="project" value="InterPro"/>
</dbReference>
<organism evidence="9 10">
    <name type="scientific">Kiloniella litopenaei</name>
    <dbReference type="NCBI Taxonomy" id="1549748"/>
    <lineage>
        <taxon>Bacteria</taxon>
        <taxon>Pseudomonadati</taxon>
        <taxon>Pseudomonadota</taxon>
        <taxon>Alphaproteobacteria</taxon>
        <taxon>Rhodospirillales</taxon>
        <taxon>Kiloniellaceae</taxon>
        <taxon>Kiloniella</taxon>
    </lineage>
</organism>
<comment type="caution">
    <text evidence="9">The sequence shown here is derived from an EMBL/GenBank/DDBJ whole genome shotgun (WGS) entry which is preliminary data.</text>
</comment>
<keyword evidence="5 8" id="KW-1133">Transmembrane helix</keyword>
<keyword evidence="6 8" id="KW-0472">Membrane</keyword>
<evidence type="ECO:0008006" key="11">
    <source>
        <dbReference type="Google" id="ProtNLM"/>
    </source>
</evidence>
<comment type="subcellular location">
    <subcellularLocation>
        <location evidence="1">Cell membrane</location>
        <topology evidence="1">Single-pass membrane protein</topology>
    </subcellularLocation>
    <subcellularLocation>
        <location evidence="7">Cell membrane</location>
        <topology evidence="7">Single-pass type II membrane protein</topology>
    </subcellularLocation>
</comment>
<keyword evidence="7" id="KW-0653">Protein transport</keyword>
<dbReference type="AlphaFoldDB" id="A0A0M2R8D4"/>
<dbReference type="PANTHER" id="PTHR30558">
    <property type="entry name" value="EXBD MEMBRANE COMPONENT OF PMF-DRIVEN MACROMOLECULE IMPORT SYSTEM"/>
    <property type="match status" value="1"/>
</dbReference>
<dbReference type="GO" id="GO:0015031">
    <property type="term" value="P:protein transport"/>
    <property type="evidence" value="ECO:0007669"/>
    <property type="project" value="UniProtKB-KW"/>
</dbReference>
<evidence type="ECO:0000256" key="6">
    <source>
        <dbReference type="ARBA" id="ARBA00023136"/>
    </source>
</evidence>
<reference evidence="9 10" key="1">
    <citation type="submission" date="2015-03" db="EMBL/GenBank/DDBJ databases">
        <title>Genome sequence of Kiloniella sp. P1-1, isolated from the gut microflora of Pacific white shrimp, Penaeus vannamei.</title>
        <authorList>
            <person name="Shao Z."/>
            <person name="Wang L."/>
            <person name="Li X."/>
        </authorList>
    </citation>
    <scope>NUCLEOTIDE SEQUENCE [LARGE SCALE GENOMIC DNA]</scope>
    <source>
        <strain evidence="9 10">P1-1</strain>
    </source>
</reference>
<evidence type="ECO:0000256" key="8">
    <source>
        <dbReference type="SAM" id="Phobius"/>
    </source>
</evidence>
<dbReference type="OrthoDB" id="5456447at2"/>
<gene>
    <name evidence="9" type="ORF">WH95_11085</name>
</gene>
<dbReference type="RefSeq" id="WP_046507001.1">
    <property type="nucleotide sequence ID" value="NZ_LANI01000017.1"/>
</dbReference>
<evidence type="ECO:0000256" key="3">
    <source>
        <dbReference type="ARBA" id="ARBA00022475"/>
    </source>
</evidence>
<sequence>MRLSGDNTDKLPVISLTPLIDVVFILLIFFMLASSFLDWRELRIQGQEHKTSTASVVPPKKETIRLALLRNDTIKLGTETISRNDLEQFIKTQTSALPAIKVLISVDDGVKMQNTLNFLQDLKAFGLVDLTLIEQSKS</sequence>
<dbReference type="STRING" id="1549748.WH95_11085"/>
<dbReference type="Proteomes" id="UP000034491">
    <property type="component" value="Unassembled WGS sequence"/>
</dbReference>
<proteinExistence type="inferred from homology"/>
<evidence type="ECO:0000256" key="5">
    <source>
        <dbReference type="ARBA" id="ARBA00022989"/>
    </source>
</evidence>
<evidence type="ECO:0000313" key="10">
    <source>
        <dbReference type="Proteomes" id="UP000034491"/>
    </source>
</evidence>
<dbReference type="EMBL" id="LANI01000017">
    <property type="protein sequence ID" value="KKJ76684.1"/>
    <property type="molecule type" value="Genomic_DNA"/>
</dbReference>
<name>A0A0M2R8D4_9PROT</name>
<protein>
    <recommendedName>
        <fullName evidence="11">Biopolymer transporter ExbD</fullName>
    </recommendedName>
</protein>